<name>A0ACB8WQ27_9TELE</name>
<evidence type="ECO:0000313" key="2">
    <source>
        <dbReference type="Proteomes" id="UP000831701"/>
    </source>
</evidence>
<reference evidence="1" key="1">
    <citation type="submission" date="2022-04" db="EMBL/GenBank/DDBJ databases">
        <title>Jade perch genome.</title>
        <authorList>
            <person name="Chao B."/>
        </authorList>
    </citation>
    <scope>NUCLEOTIDE SEQUENCE</scope>
    <source>
        <strain evidence="1">CB-2022</strain>
    </source>
</reference>
<feature type="non-terminal residue" evidence="1">
    <location>
        <position position="1"/>
    </location>
</feature>
<protein>
    <submittedName>
        <fullName evidence="1">Uncharacterized protein</fullName>
    </submittedName>
</protein>
<evidence type="ECO:0000313" key="1">
    <source>
        <dbReference type="EMBL" id="KAI3369933.1"/>
    </source>
</evidence>
<proteinExistence type="predicted"/>
<gene>
    <name evidence="1" type="ORF">L3Q82_024739</name>
</gene>
<accession>A0ACB8WQ27</accession>
<dbReference type="EMBL" id="CM041537">
    <property type="protein sequence ID" value="KAI3369933.1"/>
    <property type="molecule type" value="Genomic_DNA"/>
</dbReference>
<organism evidence="1 2">
    <name type="scientific">Scortum barcoo</name>
    <name type="common">barcoo grunter</name>
    <dbReference type="NCBI Taxonomy" id="214431"/>
    <lineage>
        <taxon>Eukaryota</taxon>
        <taxon>Metazoa</taxon>
        <taxon>Chordata</taxon>
        <taxon>Craniata</taxon>
        <taxon>Vertebrata</taxon>
        <taxon>Euteleostomi</taxon>
        <taxon>Actinopterygii</taxon>
        <taxon>Neopterygii</taxon>
        <taxon>Teleostei</taxon>
        <taxon>Neoteleostei</taxon>
        <taxon>Acanthomorphata</taxon>
        <taxon>Eupercaria</taxon>
        <taxon>Centrarchiformes</taxon>
        <taxon>Terapontoidei</taxon>
        <taxon>Terapontidae</taxon>
        <taxon>Scortum</taxon>
    </lineage>
</organism>
<keyword evidence="2" id="KW-1185">Reference proteome</keyword>
<sequence>YLAAQPVSEVVMASDTGEAASSTADLKLQFAPFSSALEAGFWHQLTQKKINDYRLDESPKSIKGYYYNGHSI</sequence>
<dbReference type="Proteomes" id="UP000831701">
    <property type="component" value="Chromosome 7"/>
</dbReference>
<comment type="caution">
    <text evidence="1">The sequence shown here is derived from an EMBL/GenBank/DDBJ whole genome shotgun (WGS) entry which is preliminary data.</text>
</comment>